<evidence type="ECO:0000313" key="2">
    <source>
        <dbReference type="Proteomes" id="UP000467700"/>
    </source>
</evidence>
<comment type="caution">
    <text evidence="1">The sequence shown here is derived from an EMBL/GenBank/DDBJ whole genome shotgun (WGS) entry which is preliminary data.</text>
</comment>
<sequence length="274" mass="29999">MDSVAKYMDDPDANSRATFLPFPPTPGIVNLREDGSVPIEYLIVSLKPARIYGFSHAGGQKLYTLDTFESTPLSTSESSFKKAAYLHPMRTFDLRIGGEDSSKAQGLCCEPASPSPYTFYHNVQLDLFTHFSARLPATSYIIPRNYPPSPPTRHSWSSVLYPAYHQGTQPLSTSSPIIPTRNNMASPASFPPSSDPLNVVGTPGLREGTGFVYANAAVGAATAPGSDTSSWQIIWGKAKALFLRNWANFIRKLRVLKEKIHKTTFFAPGFFAAT</sequence>
<dbReference type="AlphaFoldDB" id="A0A8S0W3I5"/>
<accession>A0A8S0W3I5</accession>
<gene>
    <name evidence="1" type="ORF">AAE3_LOCUS3161</name>
</gene>
<name>A0A8S0W3I5_CYCAE</name>
<protein>
    <submittedName>
        <fullName evidence="1">Uncharacterized protein</fullName>
    </submittedName>
</protein>
<dbReference type="Proteomes" id="UP000467700">
    <property type="component" value="Unassembled WGS sequence"/>
</dbReference>
<organism evidence="1 2">
    <name type="scientific">Cyclocybe aegerita</name>
    <name type="common">Black poplar mushroom</name>
    <name type="synonym">Agrocybe aegerita</name>
    <dbReference type="NCBI Taxonomy" id="1973307"/>
    <lineage>
        <taxon>Eukaryota</taxon>
        <taxon>Fungi</taxon>
        <taxon>Dikarya</taxon>
        <taxon>Basidiomycota</taxon>
        <taxon>Agaricomycotina</taxon>
        <taxon>Agaricomycetes</taxon>
        <taxon>Agaricomycetidae</taxon>
        <taxon>Agaricales</taxon>
        <taxon>Agaricineae</taxon>
        <taxon>Bolbitiaceae</taxon>
        <taxon>Cyclocybe</taxon>
    </lineage>
</organism>
<dbReference type="EMBL" id="CACVBS010000031">
    <property type="protein sequence ID" value="CAA7260974.1"/>
    <property type="molecule type" value="Genomic_DNA"/>
</dbReference>
<proteinExistence type="predicted"/>
<reference evidence="1 2" key="1">
    <citation type="submission" date="2020-01" db="EMBL/GenBank/DDBJ databases">
        <authorList>
            <person name="Gupta K D."/>
        </authorList>
    </citation>
    <scope>NUCLEOTIDE SEQUENCE [LARGE SCALE GENOMIC DNA]</scope>
</reference>
<keyword evidence="2" id="KW-1185">Reference proteome</keyword>
<evidence type="ECO:0000313" key="1">
    <source>
        <dbReference type="EMBL" id="CAA7260974.1"/>
    </source>
</evidence>